<keyword evidence="5 9" id="KW-0805">Transcription regulation</keyword>
<dbReference type="Pfam" id="PF00309">
    <property type="entry name" value="Sigma54_AID"/>
    <property type="match status" value="1"/>
</dbReference>
<dbReference type="Pfam" id="PF04963">
    <property type="entry name" value="Sigma54_CBD"/>
    <property type="match status" value="1"/>
</dbReference>
<dbReference type="Gene3D" id="1.10.10.1330">
    <property type="entry name" value="RNA polymerase sigma-54 factor, core-binding domain"/>
    <property type="match status" value="1"/>
</dbReference>
<evidence type="ECO:0000256" key="10">
    <source>
        <dbReference type="SAM" id="MobiDB-lite"/>
    </source>
</evidence>
<dbReference type="NCBIfam" id="TIGR02395">
    <property type="entry name" value="rpoN_sigma"/>
    <property type="match status" value="1"/>
</dbReference>
<dbReference type="EMBL" id="WOTB01000001">
    <property type="protein sequence ID" value="NHN83070.1"/>
    <property type="molecule type" value="Genomic_DNA"/>
</dbReference>
<dbReference type="InterPro" id="IPR000394">
    <property type="entry name" value="RNA_pol_sigma_54"/>
</dbReference>
<keyword evidence="14" id="KW-1185">Reference proteome</keyword>
<evidence type="ECO:0000313" key="13">
    <source>
        <dbReference type="EMBL" id="NHN83070.1"/>
    </source>
</evidence>
<dbReference type="PROSITE" id="PS00717">
    <property type="entry name" value="SIGMA54_1"/>
    <property type="match status" value="1"/>
</dbReference>
<evidence type="ECO:0000256" key="1">
    <source>
        <dbReference type="ARBA" id="ARBA00008798"/>
    </source>
</evidence>
<dbReference type="Gene3D" id="1.10.10.60">
    <property type="entry name" value="Homeodomain-like"/>
    <property type="match status" value="1"/>
</dbReference>
<feature type="region of interest" description="Disordered" evidence="10">
    <location>
        <begin position="48"/>
        <end position="71"/>
    </location>
</feature>
<comment type="caution">
    <text evidence="13">The sequence shown here is derived from an EMBL/GenBank/DDBJ whole genome shotgun (WGS) entry which is preliminary data.</text>
</comment>
<keyword evidence="2 9" id="KW-0240">DNA-directed RNA polymerase</keyword>
<reference evidence="13 14" key="1">
    <citation type="journal article" date="2020" name="Int. J. Syst. Evol. Microbiol.">
        <title>Novel acetic acid bacteria from cider fermentations: Acetobacter conturbans sp. nov. and Acetobacter fallax sp. nov.</title>
        <authorList>
            <person name="Sombolestani A.S."/>
            <person name="Cleenwerck I."/>
            <person name="Cnockaert M."/>
            <person name="Borremans W."/>
            <person name="Wieme A.D."/>
            <person name="De Vuyst L."/>
            <person name="Vandamme P."/>
        </authorList>
    </citation>
    <scope>NUCLEOTIDE SEQUENCE [LARGE SCALE GENOMIC DNA]</scope>
    <source>
        <strain evidence="13 14">LMG 30640</strain>
    </source>
</reference>
<evidence type="ECO:0000256" key="7">
    <source>
        <dbReference type="ARBA" id="ARBA00023125"/>
    </source>
</evidence>
<evidence type="ECO:0000259" key="12">
    <source>
        <dbReference type="Pfam" id="PF04963"/>
    </source>
</evidence>
<gene>
    <name evidence="13" type="primary">rpoN</name>
    <name evidence="13" type="ORF">GOB93_00185</name>
</gene>
<evidence type="ECO:0000256" key="6">
    <source>
        <dbReference type="ARBA" id="ARBA00023082"/>
    </source>
</evidence>
<keyword evidence="7 9" id="KW-0238">DNA-binding</keyword>
<evidence type="ECO:0000259" key="11">
    <source>
        <dbReference type="Pfam" id="PF04552"/>
    </source>
</evidence>
<evidence type="ECO:0000256" key="4">
    <source>
        <dbReference type="ARBA" id="ARBA00022695"/>
    </source>
</evidence>
<evidence type="ECO:0000256" key="9">
    <source>
        <dbReference type="PIRNR" id="PIRNR000774"/>
    </source>
</evidence>
<evidence type="ECO:0000256" key="5">
    <source>
        <dbReference type="ARBA" id="ARBA00023015"/>
    </source>
</evidence>
<dbReference type="PANTHER" id="PTHR32248">
    <property type="entry name" value="RNA POLYMERASE SIGMA-54 FACTOR"/>
    <property type="match status" value="1"/>
</dbReference>
<dbReference type="InterPro" id="IPR007046">
    <property type="entry name" value="RNA_pol_sigma_54_core-bd"/>
</dbReference>
<sequence>MAISPGLRLSQTHSLVMTPQLRLAIRIMQMSSVEVTQLVAEELERNPLLIQDDREGPETAAPERPAPDQIAGDAGHALSALTPLKSGTLAGPGDHPLDTDYAAEACGGGFDDGSGVDGAPVPWRHGAASWEGQDDLAAAVQPSLQDRLSAQLRLTAGLTPRQRLIGANLIACLGPAGRLENSPAEIAAALGVPPDDVEHVRALMMTGFEPVGLFARSLKECLTAQLVVQNRFDPAMEVLLGHLDLIAGRHYTKLRGLCGVDEADFAEMLAELRRLDPRPGFEAEADPAVTIIPDVLIRRAAEGEWLVELNEEALPRLRVDDRLQMRVVLHGGKEDRGFVQARIADANGLIRALAQRGRTLLQVASEIMRRQSDFLKEGVTGLHPLTLKDIAGATGLHESTVSRVTSGKYIATPRGVLELKYFFTNAVRRIDGGENHSAAAIRFKIRSMVDTETHGAILSDDEIMQRLRKEGIDIARRTVAKYRDALHIASSVQRKREKAAPA</sequence>
<dbReference type="PANTHER" id="PTHR32248:SF4">
    <property type="entry name" value="RNA POLYMERASE SIGMA-54 FACTOR"/>
    <property type="match status" value="1"/>
</dbReference>
<dbReference type="InterPro" id="IPR007634">
    <property type="entry name" value="RNA_pol_sigma_54_DNA-bd"/>
</dbReference>
<accession>A0ABX0JIL7</accession>
<dbReference type="PRINTS" id="PR00045">
    <property type="entry name" value="SIGMA54FCT"/>
</dbReference>
<feature type="domain" description="RNA polymerase sigma factor 54 DNA-binding" evidence="11">
    <location>
        <begin position="338"/>
        <end position="496"/>
    </location>
</feature>
<keyword evidence="8 9" id="KW-0804">Transcription</keyword>
<keyword evidence="3 9" id="KW-0808">Transferase</keyword>
<dbReference type="Pfam" id="PF04552">
    <property type="entry name" value="Sigma54_DBD"/>
    <property type="match status" value="1"/>
</dbReference>
<evidence type="ECO:0000256" key="2">
    <source>
        <dbReference type="ARBA" id="ARBA00022478"/>
    </source>
</evidence>
<keyword evidence="4 9" id="KW-0548">Nucleotidyltransferase</keyword>
<evidence type="ECO:0000256" key="3">
    <source>
        <dbReference type="ARBA" id="ARBA00022679"/>
    </source>
</evidence>
<feature type="domain" description="RNA polymerase sigma factor 54 core-binding" evidence="12">
    <location>
        <begin position="139"/>
        <end position="321"/>
    </location>
</feature>
<evidence type="ECO:0000256" key="8">
    <source>
        <dbReference type="ARBA" id="ARBA00023163"/>
    </source>
</evidence>
<comment type="function">
    <text evidence="9">Sigma factors are initiation factors that promote the attachment of RNA polymerase to specific initiation sites and are then released.</text>
</comment>
<proteinExistence type="inferred from homology"/>
<dbReference type="PROSITE" id="PS00718">
    <property type="entry name" value="SIGMA54_2"/>
    <property type="match status" value="1"/>
</dbReference>
<dbReference type="Proteomes" id="UP000635278">
    <property type="component" value="Unassembled WGS sequence"/>
</dbReference>
<evidence type="ECO:0000313" key="14">
    <source>
        <dbReference type="Proteomes" id="UP000635278"/>
    </source>
</evidence>
<dbReference type="NCBIfam" id="NF004596">
    <property type="entry name" value="PRK05932.1-3"/>
    <property type="match status" value="1"/>
</dbReference>
<organism evidence="13 14">
    <name type="scientific">Acetobacter musti</name>
    <dbReference type="NCBI Taxonomy" id="864732"/>
    <lineage>
        <taxon>Bacteria</taxon>
        <taxon>Pseudomonadati</taxon>
        <taxon>Pseudomonadota</taxon>
        <taxon>Alphaproteobacteria</taxon>
        <taxon>Acetobacterales</taxon>
        <taxon>Acetobacteraceae</taxon>
        <taxon>Acetobacter</taxon>
    </lineage>
</organism>
<dbReference type="PROSITE" id="PS50044">
    <property type="entry name" value="SIGMA54_3"/>
    <property type="match status" value="1"/>
</dbReference>
<dbReference type="InterPro" id="IPR038709">
    <property type="entry name" value="RpoN_core-bd_sf"/>
</dbReference>
<comment type="similarity">
    <text evidence="1 9">Belongs to the sigma-54 factor family.</text>
</comment>
<dbReference type="PIRSF" id="PIRSF000774">
    <property type="entry name" value="RpoN"/>
    <property type="match status" value="1"/>
</dbReference>
<dbReference type="RefSeq" id="WP_173581601.1">
    <property type="nucleotide sequence ID" value="NZ_WOTB01000001.1"/>
</dbReference>
<name>A0ABX0JIL7_9PROT</name>
<protein>
    <recommendedName>
        <fullName evidence="9">RNA polymerase sigma-54 factor</fullName>
    </recommendedName>
</protein>
<keyword evidence="6 9" id="KW-0731">Sigma factor</keyword>